<evidence type="ECO:0000313" key="3">
    <source>
        <dbReference type="Proteomes" id="UP000053260"/>
    </source>
</evidence>
<dbReference type="OrthoDB" id="9178552at2"/>
<name>A0A101V1V9_9ACTN</name>
<reference evidence="2 3" key="1">
    <citation type="submission" date="2015-10" db="EMBL/GenBank/DDBJ databases">
        <title>Draft genome sequence of Streptomyces sp. RV15, isolated from a marine sponge.</title>
        <authorList>
            <person name="Ruckert C."/>
            <person name="Abdelmohsen U.R."/>
            <person name="Winkler A."/>
            <person name="Hentschel U."/>
            <person name="Kalinowski J."/>
            <person name="Kampfer P."/>
            <person name="Glaeser S."/>
        </authorList>
    </citation>
    <scope>NUCLEOTIDE SEQUENCE [LARGE SCALE GENOMIC DNA]</scope>
    <source>
        <strain evidence="2 3">RV15</strain>
    </source>
</reference>
<evidence type="ECO:0008006" key="4">
    <source>
        <dbReference type="Google" id="ProtNLM"/>
    </source>
</evidence>
<feature type="region of interest" description="Disordered" evidence="1">
    <location>
        <begin position="116"/>
        <end position="162"/>
    </location>
</feature>
<evidence type="ECO:0000313" key="2">
    <source>
        <dbReference type="EMBL" id="KUO20985.1"/>
    </source>
</evidence>
<feature type="compositionally biased region" description="Pro residues" evidence="1">
    <location>
        <begin position="135"/>
        <end position="152"/>
    </location>
</feature>
<proteinExistence type="predicted"/>
<accession>A0A101V1V9</accession>
<dbReference type="Proteomes" id="UP000053260">
    <property type="component" value="Unassembled WGS sequence"/>
</dbReference>
<gene>
    <name evidence="2" type="ORF">AQJ91_11770</name>
</gene>
<comment type="caution">
    <text evidence="2">The sequence shown here is derived from an EMBL/GenBank/DDBJ whole genome shotgun (WGS) entry which is preliminary data.</text>
</comment>
<sequence>MADPQSNAPVRADAGAPTSGVIHIRTRLTADFTVIANSLAQRPGSAVTIGVAVYILSLPDGAVVSIARLCAHFSEGEILISRALRELEALGYLERRRERGPGGRIRTRTYFHDVPARDRGRASAATRSVSRPDPRPTPSVAPSTPPPLPPAPAAQREDETEVDERAAVILGSLRIVDSRLILSGREVAELAPAVTQWLAAGVSPAQITEALTTRLPEPIRSRPARILTFRLSEPPPATPAPVAAADRPAVLPWQTCDGCERAFRAAEPALFRDCSPDANPQAA</sequence>
<organism evidence="2 3">
    <name type="scientific">Streptomyces dysideae</name>
    <dbReference type="NCBI Taxonomy" id="909626"/>
    <lineage>
        <taxon>Bacteria</taxon>
        <taxon>Bacillati</taxon>
        <taxon>Actinomycetota</taxon>
        <taxon>Actinomycetes</taxon>
        <taxon>Kitasatosporales</taxon>
        <taxon>Streptomycetaceae</taxon>
        <taxon>Streptomyces</taxon>
    </lineage>
</organism>
<dbReference type="AlphaFoldDB" id="A0A101V1V9"/>
<evidence type="ECO:0000256" key="1">
    <source>
        <dbReference type="SAM" id="MobiDB-lite"/>
    </source>
</evidence>
<keyword evidence="3" id="KW-1185">Reference proteome</keyword>
<dbReference type="EMBL" id="LMXB01000028">
    <property type="protein sequence ID" value="KUO20985.1"/>
    <property type="molecule type" value="Genomic_DNA"/>
</dbReference>
<dbReference type="RefSeq" id="WP_067019352.1">
    <property type="nucleotide sequence ID" value="NZ_KQ949079.1"/>
</dbReference>
<protein>
    <recommendedName>
        <fullName evidence="4">DNA-binding protein</fullName>
    </recommendedName>
</protein>